<sequence length="273" mass="29419">MKKIFIPSLLVGMLASASVFAAPPASLKDKGEITAAIVPNYPPMDFKDTSTNTLTGLDVDLGNALAERLGVKIKWQETAFEQMVSGLVTKRFDIILSGMTDTAERQKTVTFIDYFASGPQLYTLTKNADLSEPADLCGKKVGTSRRTTWPAEISAWSKENCEAKGKPAIIVSGSEGSADARAQLRQGRLDAAMQGSETLPYLMAQEKDTYKPLGEAISKQFTGLGVSKNNPELATAIAEAIQTMVDDGTYGKILKKWDLEQGAVTKVGMNQGR</sequence>
<evidence type="ECO:0000256" key="4">
    <source>
        <dbReference type="RuleBase" id="RU003744"/>
    </source>
</evidence>
<evidence type="ECO:0000259" key="6">
    <source>
        <dbReference type="SMART" id="SM00062"/>
    </source>
</evidence>
<proteinExistence type="inferred from homology"/>
<dbReference type="AlphaFoldDB" id="A0A9X0JGW2"/>
<gene>
    <name evidence="7" type="ORF">LT42_23540</name>
</gene>
<comment type="subcellular location">
    <subcellularLocation>
        <location evidence="1">Cell envelope</location>
    </subcellularLocation>
</comment>
<protein>
    <submittedName>
        <fullName evidence="7">ABC transporter substrate-binding protein</fullName>
    </submittedName>
</protein>
<dbReference type="Pfam" id="PF00497">
    <property type="entry name" value="SBP_bac_3"/>
    <property type="match status" value="1"/>
</dbReference>
<evidence type="ECO:0000256" key="5">
    <source>
        <dbReference type="SAM" id="SignalP"/>
    </source>
</evidence>
<dbReference type="SMART" id="SM00062">
    <property type="entry name" value="PBPb"/>
    <property type="match status" value="1"/>
</dbReference>
<name>A0A9X0JGW2_9PSED</name>
<evidence type="ECO:0000313" key="8">
    <source>
        <dbReference type="Proteomes" id="UP000029719"/>
    </source>
</evidence>
<feature type="chain" id="PRO_5040787368" evidence="5">
    <location>
        <begin position="22"/>
        <end position="273"/>
    </location>
</feature>
<dbReference type="SUPFAM" id="SSF53850">
    <property type="entry name" value="Periplasmic binding protein-like II"/>
    <property type="match status" value="1"/>
</dbReference>
<accession>A0A9X0JGW2</accession>
<comment type="caution">
    <text evidence="7">The sequence shown here is derived from an EMBL/GenBank/DDBJ whole genome shotgun (WGS) entry which is preliminary data.</text>
</comment>
<feature type="signal peptide" evidence="5">
    <location>
        <begin position="1"/>
        <end position="21"/>
    </location>
</feature>
<dbReference type="CDD" id="cd01004">
    <property type="entry name" value="PBP2_MidA_like"/>
    <property type="match status" value="1"/>
</dbReference>
<dbReference type="InterPro" id="IPR018313">
    <property type="entry name" value="SBP_3_CS"/>
</dbReference>
<dbReference type="EMBL" id="JRMB01000004">
    <property type="protein sequence ID" value="KGF62130.1"/>
    <property type="molecule type" value="Genomic_DNA"/>
</dbReference>
<feature type="domain" description="Solute-binding protein family 3/N-terminal" evidence="6">
    <location>
        <begin position="32"/>
        <end position="261"/>
    </location>
</feature>
<evidence type="ECO:0000256" key="2">
    <source>
        <dbReference type="ARBA" id="ARBA00010333"/>
    </source>
</evidence>
<reference evidence="7 8" key="1">
    <citation type="submission" date="2014-09" db="EMBL/GenBank/DDBJ databases">
        <title>Genome sequence of Pseudomonas lutea strain DSM 17257T.</title>
        <authorList>
            <person name="Kwak Y."/>
            <person name="Shin J.-H."/>
        </authorList>
    </citation>
    <scope>NUCLEOTIDE SEQUENCE [LARGE SCALE GENOMIC DNA]</scope>
    <source>
        <strain evidence="7 8">DSM 17257</strain>
    </source>
</reference>
<comment type="similarity">
    <text evidence="2 4">Belongs to the bacterial solute-binding protein 3 family.</text>
</comment>
<evidence type="ECO:0000313" key="7">
    <source>
        <dbReference type="EMBL" id="KGF62130.1"/>
    </source>
</evidence>
<dbReference type="PROSITE" id="PS01039">
    <property type="entry name" value="SBP_BACTERIAL_3"/>
    <property type="match status" value="1"/>
</dbReference>
<evidence type="ECO:0000256" key="1">
    <source>
        <dbReference type="ARBA" id="ARBA00004196"/>
    </source>
</evidence>
<dbReference type="InterPro" id="IPR001638">
    <property type="entry name" value="Solute-binding_3/MltF_N"/>
</dbReference>
<evidence type="ECO:0000256" key="3">
    <source>
        <dbReference type="ARBA" id="ARBA00022729"/>
    </source>
</evidence>
<dbReference type="GO" id="GO:0030313">
    <property type="term" value="C:cell envelope"/>
    <property type="evidence" value="ECO:0007669"/>
    <property type="project" value="UniProtKB-SubCell"/>
</dbReference>
<dbReference type="PANTHER" id="PTHR35936:SF17">
    <property type="entry name" value="ARGININE-BINDING EXTRACELLULAR PROTEIN ARTP"/>
    <property type="match status" value="1"/>
</dbReference>
<keyword evidence="3 5" id="KW-0732">Signal</keyword>
<dbReference type="Gene3D" id="3.40.190.10">
    <property type="entry name" value="Periplasmic binding protein-like II"/>
    <property type="match status" value="2"/>
</dbReference>
<dbReference type="PANTHER" id="PTHR35936">
    <property type="entry name" value="MEMBRANE-BOUND LYTIC MUREIN TRANSGLYCOSYLASE F"/>
    <property type="match status" value="1"/>
</dbReference>
<dbReference type="Proteomes" id="UP000029719">
    <property type="component" value="Unassembled WGS sequence"/>
</dbReference>
<dbReference type="OrthoDB" id="6970383at2"/>
<dbReference type="RefSeq" id="WP_037018641.1">
    <property type="nucleotide sequence ID" value="NZ_JRMB01000004.1"/>
</dbReference>
<organism evidence="7 8">
    <name type="scientific">Pseudomonas lutea</name>
    <dbReference type="NCBI Taxonomy" id="243924"/>
    <lineage>
        <taxon>Bacteria</taxon>
        <taxon>Pseudomonadati</taxon>
        <taxon>Pseudomonadota</taxon>
        <taxon>Gammaproteobacteria</taxon>
        <taxon>Pseudomonadales</taxon>
        <taxon>Pseudomonadaceae</taxon>
        <taxon>Pseudomonas</taxon>
    </lineage>
</organism>